<name>A0A9X0BMU1_9EURO</name>
<accession>A0A9X0BMU1</accession>
<dbReference type="EMBL" id="JAPWDO010000004">
    <property type="protein sequence ID" value="KAJ5473034.1"/>
    <property type="molecule type" value="Genomic_DNA"/>
</dbReference>
<gene>
    <name evidence="1" type="ORF">N7530_007035</name>
</gene>
<evidence type="ECO:0000313" key="2">
    <source>
        <dbReference type="Proteomes" id="UP001147760"/>
    </source>
</evidence>
<organism evidence="1 2">
    <name type="scientific">Penicillium desertorum</name>
    <dbReference type="NCBI Taxonomy" id="1303715"/>
    <lineage>
        <taxon>Eukaryota</taxon>
        <taxon>Fungi</taxon>
        <taxon>Dikarya</taxon>
        <taxon>Ascomycota</taxon>
        <taxon>Pezizomycotina</taxon>
        <taxon>Eurotiomycetes</taxon>
        <taxon>Eurotiomycetidae</taxon>
        <taxon>Eurotiales</taxon>
        <taxon>Aspergillaceae</taxon>
        <taxon>Penicillium</taxon>
    </lineage>
</organism>
<evidence type="ECO:0000313" key="1">
    <source>
        <dbReference type="EMBL" id="KAJ5473034.1"/>
    </source>
</evidence>
<reference evidence="1" key="1">
    <citation type="submission" date="2022-12" db="EMBL/GenBank/DDBJ databases">
        <authorList>
            <person name="Petersen C."/>
        </authorList>
    </citation>
    <scope>NUCLEOTIDE SEQUENCE</scope>
    <source>
        <strain evidence="1">IBT 17660</strain>
    </source>
</reference>
<reference evidence="1" key="2">
    <citation type="journal article" date="2023" name="IMA Fungus">
        <title>Comparative genomic study of the Penicillium genus elucidates a diverse pangenome and 15 lateral gene transfer events.</title>
        <authorList>
            <person name="Petersen C."/>
            <person name="Sorensen T."/>
            <person name="Nielsen M.R."/>
            <person name="Sondergaard T.E."/>
            <person name="Sorensen J.L."/>
            <person name="Fitzpatrick D.A."/>
            <person name="Frisvad J.C."/>
            <person name="Nielsen K.L."/>
        </authorList>
    </citation>
    <scope>NUCLEOTIDE SEQUENCE</scope>
    <source>
        <strain evidence="1">IBT 17660</strain>
    </source>
</reference>
<proteinExistence type="predicted"/>
<comment type="caution">
    <text evidence="1">The sequence shown here is derived from an EMBL/GenBank/DDBJ whole genome shotgun (WGS) entry which is preliminary data.</text>
</comment>
<keyword evidence="2" id="KW-1185">Reference proteome</keyword>
<protein>
    <submittedName>
        <fullName evidence="1">Uncharacterized protein</fullName>
    </submittedName>
</protein>
<dbReference type="Proteomes" id="UP001147760">
    <property type="component" value="Unassembled WGS sequence"/>
</dbReference>
<dbReference type="AlphaFoldDB" id="A0A9X0BMU1"/>
<sequence>MTEARIPPALSNSYWQNDLEDSLPHSTLLRCLIFTADIVASGHQPMIASPGRHGTTSQPLKPALLHILSPSSPHWYFLVDGTWYLPLHCTPGNMSVQWELRHLGVPIPKCCTIP</sequence>